<comment type="caution">
    <text evidence="2">The sequence shown here is derived from an EMBL/GenBank/DDBJ whole genome shotgun (WGS) entry which is preliminary data.</text>
</comment>
<reference evidence="2 3" key="1">
    <citation type="submission" date="2018-01" db="EMBL/GenBank/DDBJ databases">
        <authorList>
            <person name="Clerissi C."/>
        </authorList>
    </citation>
    <scope>NUCLEOTIDE SEQUENCE [LARGE SCALE GENOMIC DNA]</scope>
    <source>
        <strain evidence="2">Cupriavidus taiwanensis STM 8556</strain>
    </source>
</reference>
<evidence type="ECO:0000256" key="1">
    <source>
        <dbReference type="SAM" id="MobiDB-lite"/>
    </source>
</evidence>
<sequence length="70" mass="7879">MRSAENPAATGVTHAPQRKAPIFLSSPSKKFHFRCKSQAVTMHPTLSPARTDGERARRWHRRFPNHASDG</sequence>
<name>A0A976G552_9BURK</name>
<dbReference type="EMBL" id="OFTH01000047">
    <property type="protein sequence ID" value="SOZ73004.1"/>
    <property type="molecule type" value="Genomic_DNA"/>
</dbReference>
<proteinExistence type="predicted"/>
<dbReference type="AlphaFoldDB" id="A0A976G552"/>
<feature type="region of interest" description="Disordered" evidence="1">
    <location>
        <begin position="1"/>
        <end position="21"/>
    </location>
</feature>
<accession>A0A976G552</accession>
<protein>
    <submittedName>
        <fullName evidence="2">Uncharacterized protein</fullName>
    </submittedName>
</protein>
<evidence type="ECO:0000313" key="2">
    <source>
        <dbReference type="EMBL" id="SOZ73004.1"/>
    </source>
</evidence>
<dbReference type="Proteomes" id="UP000256952">
    <property type="component" value="Chromosome CBM2613_b"/>
</dbReference>
<gene>
    <name evidence="2" type="ORF">CBM2613_B50146</name>
</gene>
<organism evidence="2 3">
    <name type="scientific">Cupriavidus taiwanensis</name>
    <dbReference type="NCBI Taxonomy" id="164546"/>
    <lineage>
        <taxon>Bacteria</taxon>
        <taxon>Pseudomonadati</taxon>
        <taxon>Pseudomonadota</taxon>
        <taxon>Betaproteobacteria</taxon>
        <taxon>Burkholderiales</taxon>
        <taxon>Burkholderiaceae</taxon>
        <taxon>Cupriavidus</taxon>
    </lineage>
</organism>
<evidence type="ECO:0000313" key="3">
    <source>
        <dbReference type="Proteomes" id="UP000256952"/>
    </source>
</evidence>
<feature type="region of interest" description="Disordered" evidence="1">
    <location>
        <begin position="42"/>
        <end position="70"/>
    </location>
</feature>